<proteinExistence type="predicted"/>
<keyword evidence="2" id="KW-1185">Reference proteome</keyword>
<protein>
    <submittedName>
        <fullName evidence="1">7754_t:CDS:1</fullName>
    </submittedName>
</protein>
<reference evidence="1" key="1">
    <citation type="submission" date="2021-06" db="EMBL/GenBank/DDBJ databases">
        <authorList>
            <person name="Kallberg Y."/>
            <person name="Tangrot J."/>
            <person name="Rosling A."/>
        </authorList>
    </citation>
    <scope>NUCLEOTIDE SEQUENCE</scope>
    <source>
        <strain evidence="1">CL356</strain>
    </source>
</reference>
<feature type="non-terminal residue" evidence="1">
    <location>
        <position position="278"/>
    </location>
</feature>
<gene>
    <name evidence="1" type="ORF">ACOLOM_LOCUS6740</name>
</gene>
<comment type="caution">
    <text evidence="1">The sequence shown here is derived from an EMBL/GenBank/DDBJ whole genome shotgun (WGS) entry which is preliminary data.</text>
</comment>
<sequence>MRGITCRCERGQVYGLIFNGNGIDGAQAEYIRVPLASTTLVRIPIEINDNLGLLLGDILSTGYFCAENGLNGLIGQYRGDFFKGNNKLDGIKREIRYDTNSFDDSDVIVVVGCGSVGLMTVVSAIYLGAKKVYAVDSIDERLILAREFGATPLHLNSDDPVQTIREATNGRGADVVMEVVGSLAALELSYKLLRPAGVLSSVGVHSSETFPFSPTNGYDKNLTYISGRCPVRQILTRSIPLVLSKRFDLEKIITHEMKLSGGERAYEIFNNKLDGCIK</sequence>
<accession>A0ACA9MQY9</accession>
<name>A0ACA9MQY9_9GLOM</name>
<evidence type="ECO:0000313" key="1">
    <source>
        <dbReference type="EMBL" id="CAG8602948.1"/>
    </source>
</evidence>
<evidence type="ECO:0000313" key="2">
    <source>
        <dbReference type="Proteomes" id="UP000789525"/>
    </source>
</evidence>
<dbReference type="Proteomes" id="UP000789525">
    <property type="component" value="Unassembled WGS sequence"/>
</dbReference>
<dbReference type="EMBL" id="CAJVPT010014305">
    <property type="protein sequence ID" value="CAG8602948.1"/>
    <property type="molecule type" value="Genomic_DNA"/>
</dbReference>
<organism evidence="1 2">
    <name type="scientific">Acaulospora colombiana</name>
    <dbReference type="NCBI Taxonomy" id="27376"/>
    <lineage>
        <taxon>Eukaryota</taxon>
        <taxon>Fungi</taxon>
        <taxon>Fungi incertae sedis</taxon>
        <taxon>Mucoromycota</taxon>
        <taxon>Glomeromycotina</taxon>
        <taxon>Glomeromycetes</taxon>
        <taxon>Diversisporales</taxon>
        <taxon>Acaulosporaceae</taxon>
        <taxon>Acaulospora</taxon>
    </lineage>
</organism>